<keyword evidence="4" id="KW-1185">Reference proteome</keyword>
<sequence>MPEELAVLNRMEARLIGLGVSFTTCVNLYADGQEFTRGNSVNYWNNVVDTVLELPRRIRKCGIVYLKTGNSDARPFFKVRPDIVRRALCWLIDNNPLYRNVHISEENLVALREFDVEIDLPSISLTAEEARELCIQHNEINTQPHLESLSNSQNLYDPNENEATQTTSTAGAASQCERGCQVSSGANDAWRPYSNTNTESELLTSVPEIRPPDPLSDLIDSFELERDVSDKQTELECIVQAANLACQNPEYPVKELQQYTEPIDEYKTKLLMQTCFPTLFPNGQGGYNPIDGKIRANEFHLAEFCAHLMKWHDRRYVIHGSFNFFA</sequence>
<dbReference type="Proteomes" id="UP001165121">
    <property type="component" value="Unassembled WGS sequence"/>
</dbReference>
<feature type="region of interest" description="Disordered" evidence="1">
    <location>
        <begin position="146"/>
        <end position="172"/>
    </location>
</feature>
<dbReference type="Pfam" id="PF20209">
    <property type="entry name" value="DUF6570"/>
    <property type="match status" value="1"/>
</dbReference>
<feature type="domain" description="DUF6570" evidence="2">
    <location>
        <begin position="1"/>
        <end position="108"/>
    </location>
</feature>
<feature type="compositionally biased region" description="Polar residues" evidence="1">
    <location>
        <begin position="146"/>
        <end position="156"/>
    </location>
</feature>
<evidence type="ECO:0000313" key="3">
    <source>
        <dbReference type="EMBL" id="GMF35722.1"/>
    </source>
</evidence>
<organism evidence="3 4">
    <name type="scientific">Phytophthora fragariaefolia</name>
    <dbReference type="NCBI Taxonomy" id="1490495"/>
    <lineage>
        <taxon>Eukaryota</taxon>
        <taxon>Sar</taxon>
        <taxon>Stramenopiles</taxon>
        <taxon>Oomycota</taxon>
        <taxon>Peronosporomycetes</taxon>
        <taxon>Peronosporales</taxon>
        <taxon>Peronosporaceae</taxon>
        <taxon>Phytophthora</taxon>
    </lineage>
</organism>
<gene>
    <name evidence="3" type="ORF">Pfra01_000953600</name>
</gene>
<protein>
    <submittedName>
        <fullName evidence="3">Unnamed protein product</fullName>
    </submittedName>
</protein>
<dbReference type="InterPro" id="IPR046700">
    <property type="entry name" value="DUF6570"/>
</dbReference>
<accession>A0A9W6XCD1</accession>
<evidence type="ECO:0000256" key="1">
    <source>
        <dbReference type="SAM" id="MobiDB-lite"/>
    </source>
</evidence>
<name>A0A9W6XCD1_9STRA</name>
<evidence type="ECO:0000313" key="4">
    <source>
        <dbReference type="Proteomes" id="UP001165121"/>
    </source>
</evidence>
<dbReference type="AlphaFoldDB" id="A0A9W6XCD1"/>
<dbReference type="OrthoDB" id="3257061at2759"/>
<feature type="compositionally biased region" description="Low complexity" evidence="1">
    <location>
        <begin position="163"/>
        <end position="172"/>
    </location>
</feature>
<dbReference type="EMBL" id="BSXT01000888">
    <property type="protein sequence ID" value="GMF35722.1"/>
    <property type="molecule type" value="Genomic_DNA"/>
</dbReference>
<comment type="caution">
    <text evidence="3">The sequence shown here is derived from an EMBL/GenBank/DDBJ whole genome shotgun (WGS) entry which is preliminary data.</text>
</comment>
<proteinExistence type="predicted"/>
<evidence type="ECO:0000259" key="2">
    <source>
        <dbReference type="Pfam" id="PF20209"/>
    </source>
</evidence>
<reference evidence="3" key="1">
    <citation type="submission" date="2023-04" db="EMBL/GenBank/DDBJ databases">
        <title>Phytophthora fragariaefolia NBRC 109709.</title>
        <authorList>
            <person name="Ichikawa N."/>
            <person name="Sato H."/>
            <person name="Tonouchi N."/>
        </authorList>
    </citation>
    <scope>NUCLEOTIDE SEQUENCE</scope>
    <source>
        <strain evidence="3">NBRC 109709</strain>
    </source>
</reference>